<dbReference type="NCBIfam" id="NF043034">
    <property type="entry name" value="OxoTetrPhDc"/>
    <property type="match status" value="1"/>
</dbReference>
<evidence type="ECO:0000256" key="1">
    <source>
        <dbReference type="ARBA" id="ARBA00001947"/>
    </source>
</evidence>
<dbReference type="AlphaFoldDB" id="A0A4R7BYP3"/>
<evidence type="ECO:0000259" key="12">
    <source>
        <dbReference type="SMART" id="SM01007"/>
    </source>
</evidence>
<dbReference type="Proteomes" id="UP000295122">
    <property type="component" value="Unassembled WGS sequence"/>
</dbReference>
<evidence type="ECO:0000256" key="3">
    <source>
        <dbReference type="ARBA" id="ARBA00022723"/>
    </source>
</evidence>
<evidence type="ECO:0000256" key="8">
    <source>
        <dbReference type="ARBA" id="ARBA00044772"/>
    </source>
</evidence>
<evidence type="ECO:0000256" key="9">
    <source>
        <dbReference type="ARBA" id="ARBA00044803"/>
    </source>
</evidence>
<dbReference type="EC" id="4.1.1.104" evidence="8"/>
<dbReference type="InterPro" id="IPR036409">
    <property type="entry name" value="Aldolase_II/adducin_N_sf"/>
</dbReference>
<comment type="catalytic activity">
    <reaction evidence="10">
        <text>3-dehydro-4-O-phospho-D-erythronate + H(+) = dihydroxyacetone phosphate + CO2</text>
        <dbReference type="Rhea" id="RHEA:52416"/>
        <dbReference type="ChEBI" id="CHEBI:15378"/>
        <dbReference type="ChEBI" id="CHEBI:16526"/>
        <dbReference type="ChEBI" id="CHEBI:57642"/>
        <dbReference type="ChEBI" id="CHEBI:136593"/>
        <dbReference type="EC" id="4.1.1.104"/>
    </reaction>
</comment>
<keyword evidence="6" id="KW-0119">Carbohydrate metabolism</keyword>
<evidence type="ECO:0000256" key="2">
    <source>
        <dbReference type="ARBA" id="ARBA00010037"/>
    </source>
</evidence>
<dbReference type="PANTHER" id="PTHR22789">
    <property type="entry name" value="FUCULOSE PHOSPHATE ALDOLASE"/>
    <property type="match status" value="1"/>
</dbReference>
<feature type="domain" description="Class II aldolase/adducin N-terminal" evidence="12">
    <location>
        <begin position="12"/>
        <end position="190"/>
    </location>
</feature>
<sequence>MAVSSHEDAVRAELVRLAASLFQRGYSVGSAGNISAKVEDGILMTPTNSCLGFLDAARIAKLDPAGNHLSGDKPSKEVFLHQAFYETRPEAGAVVHLHSTHATALSCLADLDPEDTIPPITPYVVMRVGRVPLLPYVRPGDPAMGDLVRARGGRNAAVLLANHGPVVSGPDLLSAVYAAEELEETAKLLVLLRGQTVRHLTGEQVADLARVFKLKS</sequence>
<organism evidence="13 14">
    <name type="scientific">Enterovirga rhinocerotis</name>
    <dbReference type="NCBI Taxonomy" id="1339210"/>
    <lineage>
        <taxon>Bacteria</taxon>
        <taxon>Pseudomonadati</taxon>
        <taxon>Pseudomonadota</taxon>
        <taxon>Alphaproteobacteria</taxon>
        <taxon>Hyphomicrobiales</taxon>
        <taxon>Methylobacteriaceae</taxon>
        <taxon>Enterovirga</taxon>
    </lineage>
</organism>
<dbReference type="EMBL" id="SNZR01000014">
    <property type="protein sequence ID" value="TDR89156.1"/>
    <property type="molecule type" value="Genomic_DNA"/>
</dbReference>
<evidence type="ECO:0000256" key="5">
    <source>
        <dbReference type="ARBA" id="ARBA00023239"/>
    </source>
</evidence>
<dbReference type="OrthoDB" id="5500703at2"/>
<evidence type="ECO:0000313" key="14">
    <source>
        <dbReference type="Proteomes" id="UP000295122"/>
    </source>
</evidence>
<dbReference type="GO" id="GO:0046872">
    <property type="term" value="F:metal ion binding"/>
    <property type="evidence" value="ECO:0007669"/>
    <property type="project" value="UniProtKB-KW"/>
</dbReference>
<evidence type="ECO:0000256" key="6">
    <source>
        <dbReference type="ARBA" id="ARBA00023277"/>
    </source>
</evidence>
<comment type="similarity">
    <text evidence="2">Belongs to the aldolase class II family. AraD/FucA subfamily.</text>
</comment>
<keyword evidence="5" id="KW-0456">Lyase</keyword>
<name>A0A4R7BYP3_9HYPH</name>
<dbReference type="Gene3D" id="3.40.225.10">
    <property type="entry name" value="Class II aldolase/adducin N-terminal domain"/>
    <property type="match status" value="1"/>
</dbReference>
<dbReference type="RefSeq" id="WP_133772654.1">
    <property type="nucleotide sequence ID" value="NZ_SNZR01000014.1"/>
</dbReference>
<comment type="function">
    <text evidence="7">Catalyzes the decarboxylation of 3-oxo-tetronate 4-phosphate to dihydroxyacetone phosphate (DHAP) and CO(2).</text>
</comment>
<evidence type="ECO:0000256" key="10">
    <source>
        <dbReference type="ARBA" id="ARBA00047520"/>
    </source>
</evidence>
<dbReference type="PANTHER" id="PTHR22789:SF0">
    <property type="entry name" value="3-OXO-TETRONATE 4-PHOSPHATE DECARBOXYLASE-RELATED"/>
    <property type="match status" value="1"/>
</dbReference>
<comment type="caution">
    <text evidence="13">The sequence shown here is derived from an EMBL/GenBank/DDBJ whole genome shotgun (WGS) entry which is preliminary data.</text>
</comment>
<dbReference type="GO" id="GO:0016832">
    <property type="term" value="F:aldehyde-lyase activity"/>
    <property type="evidence" value="ECO:0007669"/>
    <property type="project" value="InterPro"/>
</dbReference>
<dbReference type="GO" id="GO:0019323">
    <property type="term" value="P:pentose catabolic process"/>
    <property type="evidence" value="ECO:0007669"/>
    <property type="project" value="InterPro"/>
</dbReference>
<comment type="catalytic activity">
    <reaction evidence="11">
        <text>3-dehydro-4-O-phospho-L-erythronate + H(+) = dihydroxyacetone phosphate + CO2</text>
        <dbReference type="Rhea" id="RHEA:52404"/>
        <dbReference type="ChEBI" id="CHEBI:15378"/>
        <dbReference type="ChEBI" id="CHEBI:16526"/>
        <dbReference type="ChEBI" id="CHEBI:57642"/>
        <dbReference type="ChEBI" id="CHEBI:136592"/>
        <dbReference type="EC" id="4.1.1.104"/>
    </reaction>
</comment>
<dbReference type="InterPro" id="IPR050197">
    <property type="entry name" value="Aldolase_class_II_sugar_metab"/>
</dbReference>
<evidence type="ECO:0000313" key="13">
    <source>
        <dbReference type="EMBL" id="TDR89156.1"/>
    </source>
</evidence>
<proteinExistence type="inferred from homology"/>
<dbReference type="FunFam" id="3.40.225.10:FF:000008">
    <property type="entry name" value="Sugar aldolase"/>
    <property type="match status" value="1"/>
</dbReference>
<keyword evidence="3" id="KW-0479">Metal-binding</keyword>
<evidence type="ECO:0000256" key="4">
    <source>
        <dbReference type="ARBA" id="ARBA00022833"/>
    </source>
</evidence>
<evidence type="ECO:0000256" key="7">
    <source>
        <dbReference type="ARBA" id="ARBA00044745"/>
    </source>
</evidence>
<dbReference type="NCBIfam" id="NF006000">
    <property type="entry name" value="PRK08130.1"/>
    <property type="match status" value="1"/>
</dbReference>
<dbReference type="SMART" id="SM01007">
    <property type="entry name" value="Aldolase_II"/>
    <property type="match status" value="1"/>
</dbReference>
<dbReference type="Pfam" id="PF00596">
    <property type="entry name" value="Aldolase_II"/>
    <property type="match status" value="1"/>
</dbReference>
<protein>
    <recommendedName>
        <fullName evidence="9">3-oxo-tetronate 4-phosphate decarboxylase</fullName>
        <ecNumber evidence="8">4.1.1.104</ecNumber>
    </recommendedName>
</protein>
<reference evidence="13 14" key="1">
    <citation type="submission" date="2019-03" db="EMBL/GenBank/DDBJ databases">
        <title>Genomic Encyclopedia of Type Strains, Phase IV (KMG-IV): sequencing the most valuable type-strain genomes for metagenomic binning, comparative biology and taxonomic classification.</title>
        <authorList>
            <person name="Goeker M."/>
        </authorList>
    </citation>
    <scope>NUCLEOTIDE SEQUENCE [LARGE SCALE GENOMIC DNA]</scope>
    <source>
        <strain evidence="13 14">DSM 25903</strain>
    </source>
</reference>
<accession>A0A4R7BYP3</accession>
<dbReference type="InterPro" id="IPR050013">
    <property type="entry name" value="OtnC"/>
</dbReference>
<evidence type="ECO:0000256" key="11">
    <source>
        <dbReference type="ARBA" id="ARBA00048603"/>
    </source>
</evidence>
<dbReference type="GO" id="GO:0005829">
    <property type="term" value="C:cytosol"/>
    <property type="evidence" value="ECO:0007669"/>
    <property type="project" value="TreeGrafter"/>
</dbReference>
<keyword evidence="4" id="KW-0862">Zinc</keyword>
<dbReference type="InterPro" id="IPR001303">
    <property type="entry name" value="Aldolase_II/adducin_N"/>
</dbReference>
<dbReference type="SUPFAM" id="SSF53639">
    <property type="entry name" value="AraD/HMP-PK domain-like"/>
    <property type="match status" value="1"/>
</dbReference>
<gene>
    <name evidence="13" type="ORF">EV668_3645</name>
</gene>
<comment type="cofactor">
    <cofactor evidence="1">
        <name>Zn(2+)</name>
        <dbReference type="ChEBI" id="CHEBI:29105"/>
    </cofactor>
</comment>
<keyword evidence="14" id="KW-1185">Reference proteome</keyword>